<evidence type="ECO:0000256" key="1">
    <source>
        <dbReference type="SAM" id="MobiDB-lite"/>
    </source>
</evidence>
<organism evidence="4 5">
    <name type="scientific">Faecousia intestinalis</name>
    <dbReference type="NCBI Taxonomy" id="3133167"/>
    <lineage>
        <taxon>Bacteria</taxon>
        <taxon>Bacillati</taxon>
        <taxon>Bacillota</taxon>
        <taxon>Clostridia</taxon>
        <taxon>Eubacteriales</taxon>
        <taxon>Oscillospiraceae</taxon>
        <taxon>Faecousia</taxon>
    </lineage>
</organism>
<evidence type="ECO:0000313" key="5">
    <source>
        <dbReference type="Proteomes" id="UP001491552"/>
    </source>
</evidence>
<dbReference type="Pfam" id="PF09967">
    <property type="entry name" value="DUF2201"/>
    <property type="match status" value="1"/>
</dbReference>
<dbReference type="PANTHER" id="PTHR38730:SF1">
    <property type="entry name" value="SLL7028 PROTEIN"/>
    <property type="match status" value="1"/>
</dbReference>
<feature type="domain" description="VWA-like" evidence="2">
    <location>
        <begin position="307"/>
        <end position="433"/>
    </location>
</feature>
<dbReference type="RefSeq" id="WP_349136236.1">
    <property type="nucleotide sequence ID" value="NZ_JBBMFF010000237.1"/>
</dbReference>
<feature type="region of interest" description="Disordered" evidence="1">
    <location>
        <begin position="149"/>
        <end position="199"/>
    </location>
</feature>
<reference evidence="4 5" key="1">
    <citation type="submission" date="2024-03" db="EMBL/GenBank/DDBJ databases">
        <title>Human intestinal bacterial collection.</title>
        <authorList>
            <person name="Pauvert C."/>
            <person name="Hitch T.C.A."/>
            <person name="Clavel T."/>
        </authorList>
    </citation>
    <scope>NUCLEOTIDE SEQUENCE [LARGE SCALE GENOMIC DNA]</scope>
    <source>
        <strain evidence="4 5">CLA-AA-H192</strain>
    </source>
</reference>
<sequence length="435" mass="49127">MVPLDEKEKGYRKRLLLSRLRILCNNGFYGLLLMHMIYSIDEKCETAATDGHRIIFGPKFLDELSDAELDFVMMHEILHVVLQHCLRQGDRDSEQFNIACDIVVNSNILLSENMNLKAITLKKYGESMHLAPDGKEGYEYTAEQVYEMLPPSPANGKPKPALTGTLGEDGSDDEKDGDAKGSALGRAKQTQGKSKSTKAIWDDHTRWGMEEEDDTLRDVWRKRIEDACEAISTRDPSNQRGLLPLFAERLLKELKKPQTDWRTVLNDFVQQEIVDYSFMPPDRRLDESPFFLPDFNDKDDLVEDILFMIDTSASMSDGMITAAYSEVKGAIDQFDGKLKGWLGFFDAAIIAPKPFTNEAELKIIKPAGGGGTDFQIIFEYVRKHMQDKLPACIIILTDGFAPYPKEKLAAGIPVLWLLNNDVVTPPWGKIARIKE</sequence>
<dbReference type="InterPro" id="IPR036465">
    <property type="entry name" value="vWFA_dom_sf"/>
</dbReference>
<evidence type="ECO:0000259" key="2">
    <source>
        <dbReference type="Pfam" id="PF09967"/>
    </source>
</evidence>
<dbReference type="Gene3D" id="3.40.50.410">
    <property type="entry name" value="von Willebrand factor, type A domain"/>
    <property type="match status" value="1"/>
</dbReference>
<dbReference type="EMBL" id="JBBMFF010000237">
    <property type="protein sequence ID" value="MEQ2511519.1"/>
    <property type="molecule type" value="Genomic_DNA"/>
</dbReference>
<name>A0ABV1G7Y5_9FIRM</name>
<dbReference type="InterPro" id="IPR025154">
    <property type="entry name" value="Put_metallopeptidase_dom"/>
</dbReference>
<dbReference type="InterPro" id="IPR018698">
    <property type="entry name" value="VWA-like_dom"/>
</dbReference>
<protein>
    <submittedName>
        <fullName evidence="4">VWA-like domain-containing protein</fullName>
    </submittedName>
</protein>
<dbReference type="Proteomes" id="UP001491552">
    <property type="component" value="Unassembled WGS sequence"/>
</dbReference>
<dbReference type="PANTHER" id="PTHR38730">
    <property type="entry name" value="SLL7028 PROTEIN"/>
    <property type="match status" value="1"/>
</dbReference>
<gene>
    <name evidence="4" type="ORF">WMO66_09725</name>
</gene>
<comment type="caution">
    <text evidence="4">The sequence shown here is derived from an EMBL/GenBank/DDBJ whole genome shotgun (WGS) entry which is preliminary data.</text>
</comment>
<feature type="domain" description="Putative metallopeptidase" evidence="3">
    <location>
        <begin position="20"/>
        <end position="293"/>
    </location>
</feature>
<accession>A0ABV1G7Y5</accession>
<dbReference type="SUPFAM" id="SSF53300">
    <property type="entry name" value="vWA-like"/>
    <property type="match status" value="1"/>
</dbReference>
<dbReference type="Pfam" id="PF13203">
    <property type="entry name" value="DUF2201_N"/>
    <property type="match status" value="1"/>
</dbReference>
<proteinExistence type="predicted"/>
<keyword evidence="5" id="KW-1185">Reference proteome</keyword>
<evidence type="ECO:0000259" key="3">
    <source>
        <dbReference type="Pfam" id="PF13203"/>
    </source>
</evidence>
<evidence type="ECO:0000313" key="4">
    <source>
        <dbReference type="EMBL" id="MEQ2511519.1"/>
    </source>
</evidence>
<dbReference type="CDD" id="cd00198">
    <property type="entry name" value="vWFA"/>
    <property type="match status" value="1"/>
</dbReference>